<comment type="similarity">
    <text evidence="1">Belongs to the glycosyl hydrolase 57 family.</text>
</comment>
<dbReference type="InterPro" id="IPR011330">
    <property type="entry name" value="Glyco_hydro/deAcase_b/a-brl"/>
</dbReference>
<protein>
    <recommendedName>
        <fullName evidence="3">Glycoside hydrolase family 57 N-terminal domain-containing protein</fullName>
    </recommendedName>
</protein>
<dbReference type="PANTHER" id="PTHR36306">
    <property type="entry name" value="ALPHA-AMYLASE-RELATED-RELATED"/>
    <property type="match status" value="1"/>
</dbReference>
<proteinExistence type="inferred from homology"/>
<dbReference type="STRING" id="1802619.A2797_02470"/>
<dbReference type="Gene3D" id="3.20.110.20">
    <property type="match status" value="1"/>
</dbReference>
<evidence type="ECO:0000259" key="3">
    <source>
        <dbReference type="Pfam" id="PF03065"/>
    </source>
</evidence>
<dbReference type="InterPro" id="IPR004300">
    <property type="entry name" value="Glyco_hydro_57_N"/>
</dbReference>
<reference evidence="4 5" key="1">
    <citation type="journal article" date="2016" name="Nat. Commun.">
        <title>Thousands of microbial genomes shed light on interconnected biogeochemical processes in an aquifer system.</title>
        <authorList>
            <person name="Anantharaman K."/>
            <person name="Brown C.T."/>
            <person name="Hug L.A."/>
            <person name="Sharon I."/>
            <person name="Castelle C.J."/>
            <person name="Probst A.J."/>
            <person name="Thomas B.C."/>
            <person name="Singh A."/>
            <person name="Wilkins M.J."/>
            <person name="Karaoz U."/>
            <person name="Brodie E.L."/>
            <person name="Williams K.H."/>
            <person name="Hubbard S.S."/>
            <person name="Banfield J.F."/>
        </authorList>
    </citation>
    <scope>NUCLEOTIDE SEQUENCE [LARGE SCALE GENOMIC DNA]</scope>
</reference>
<evidence type="ECO:0000313" key="4">
    <source>
        <dbReference type="EMBL" id="OGC56034.1"/>
    </source>
</evidence>
<accession>A0A1F4VFS0</accession>
<dbReference type="Pfam" id="PF03065">
    <property type="entry name" value="Glyco_hydro_57"/>
    <property type="match status" value="1"/>
</dbReference>
<keyword evidence="2" id="KW-0119">Carbohydrate metabolism</keyword>
<sequence length="378" mass="43371">MLWAPVLHLYQPPTQTPSILRKIAEASYIPLVALLYRNPKVKMTLNIPASLTEQLDQLGYGDLLNQIRRLVERNQIELLGSAAYHPILPRLPFSEIARQAQVNEEINRKFFGPVYKPRGFFPPELGYSHEVGDALADLGYEWVLLESCSSPAQPVAYDRVYKLSWRDLFVFFRNQELSLAIAFGQTKKAEEFVGLANQVLGNGDYILTAMDGETFGWHWKESFALLTDLFSSFQTVTVSQLLERYPKREPTDPMESTWAATHEQCQMGEIYPRWDNPGSPLHPKQWELLHLALSVVKRADNKGQGRKILDRAVHSDQFWWASHNPYWHPQMVERGTKLLVQAITKTPGVKTYEIKRARDLQKEIVEGGLRLYGKIPII</sequence>
<evidence type="ECO:0000256" key="2">
    <source>
        <dbReference type="ARBA" id="ARBA00023277"/>
    </source>
</evidence>
<dbReference type="SUPFAM" id="SSF88713">
    <property type="entry name" value="Glycoside hydrolase/deacetylase"/>
    <property type="match status" value="1"/>
</dbReference>
<name>A0A1F4VFS0_UNCKA</name>
<gene>
    <name evidence="4" type="ORF">A2797_02470</name>
</gene>
<dbReference type="GO" id="GO:0003824">
    <property type="term" value="F:catalytic activity"/>
    <property type="evidence" value="ECO:0007669"/>
    <property type="project" value="InterPro"/>
</dbReference>
<feature type="domain" description="Glycoside hydrolase family 57 N-terminal" evidence="3">
    <location>
        <begin position="18"/>
        <end position="235"/>
    </location>
</feature>
<dbReference type="AlphaFoldDB" id="A0A1F4VFS0"/>
<dbReference type="Proteomes" id="UP000179005">
    <property type="component" value="Unassembled WGS sequence"/>
</dbReference>
<evidence type="ECO:0000313" key="5">
    <source>
        <dbReference type="Proteomes" id="UP000179005"/>
    </source>
</evidence>
<evidence type="ECO:0000256" key="1">
    <source>
        <dbReference type="ARBA" id="ARBA00006821"/>
    </source>
</evidence>
<organism evidence="4 5">
    <name type="scientific">candidate division WWE3 bacterium RIFCSPHIGHO2_01_FULL_48_15</name>
    <dbReference type="NCBI Taxonomy" id="1802619"/>
    <lineage>
        <taxon>Bacteria</taxon>
        <taxon>Katanobacteria</taxon>
    </lineage>
</organism>
<dbReference type="PANTHER" id="PTHR36306:SF1">
    <property type="entry name" value="ALPHA-AMYLASE-RELATED"/>
    <property type="match status" value="1"/>
</dbReference>
<dbReference type="EMBL" id="MEVC01000004">
    <property type="protein sequence ID" value="OGC56034.1"/>
    <property type="molecule type" value="Genomic_DNA"/>
</dbReference>
<dbReference type="InterPro" id="IPR052046">
    <property type="entry name" value="GH57_Enzymes"/>
</dbReference>
<comment type="caution">
    <text evidence="4">The sequence shown here is derived from an EMBL/GenBank/DDBJ whole genome shotgun (WGS) entry which is preliminary data.</text>
</comment>
<dbReference type="GO" id="GO:0005975">
    <property type="term" value="P:carbohydrate metabolic process"/>
    <property type="evidence" value="ECO:0007669"/>
    <property type="project" value="InterPro"/>
</dbReference>